<feature type="compositionally biased region" description="Basic and acidic residues" evidence="1">
    <location>
        <begin position="57"/>
        <end position="78"/>
    </location>
</feature>
<gene>
    <name evidence="2" type="ORF">GIP_L8_0410</name>
</gene>
<evidence type="ECO:0000256" key="1">
    <source>
        <dbReference type="SAM" id="MobiDB-lite"/>
    </source>
</evidence>
<feature type="region of interest" description="Disordered" evidence="1">
    <location>
        <begin position="1"/>
        <end position="114"/>
    </location>
</feature>
<feature type="compositionally biased region" description="Low complexity" evidence="1">
    <location>
        <begin position="88"/>
        <end position="100"/>
    </location>
</feature>
<evidence type="ECO:0000313" key="2">
    <source>
        <dbReference type="EMBL" id="ACE75427.1"/>
    </source>
</evidence>
<dbReference type="AlphaFoldDB" id="B7S952"/>
<organism evidence="2">
    <name type="scientific">Glyptapanteles indiensis</name>
    <name type="common">Parasitoid wasp</name>
    <dbReference type="NCBI Taxonomy" id="92994"/>
    <lineage>
        <taxon>Eukaryota</taxon>
        <taxon>Metazoa</taxon>
        <taxon>Ecdysozoa</taxon>
        <taxon>Arthropoda</taxon>
        <taxon>Hexapoda</taxon>
        <taxon>Insecta</taxon>
        <taxon>Pterygota</taxon>
        <taxon>Neoptera</taxon>
        <taxon>Endopterygota</taxon>
        <taxon>Hymenoptera</taxon>
        <taxon>Apocrita</taxon>
        <taxon>Ichneumonoidea</taxon>
        <taxon>Braconidae</taxon>
        <taxon>Microgastrinae</taxon>
        <taxon>Glyptapanteles</taxon>
    </lineage>
</organism>
<feature type="compositionally biased region" description="Basic and acidic residues" evidence="1">
    <location>
        <begin position="1"/>
        <end position="16"/>
    </location>
</feature>
<accession>B7S952</accession>
<feature type="compositionally biased region" description="Basic residues" evidence="1">
    <location>
        <begin position="25"/>
        <end position="34"/>
    </location>
</feature>
<name>B7S952_GLYIN</name>
<feature type="compositionally biased region" description="Polar residues" evidence="1">
    <location>
        <begin position="42"/>
        <end position="53"/>
    </location>
</feature>
<reference evidence="2" key="1">
    <citation type="submission" date="2007-06" db="EMBL/GenBank/DDBJ databases">
        <title>Bracovirus Evolution: Comparative Genomics of Multiple Viral and Proviral Genomes.</title>
        <authorList>
            <person name="Desjardins C.A."/>
            <person name="Gundersen-Rindal D.E."/>
            <person name="Hostetler J.B."/>
            <person name="Tallon L.J."/>
            <person name="Utterback T.R."/>
            <person name="Fuester R.W."/>
            <person name="Schatz M.C."/>
            <person name="Pedroni M.J."/>
            <person name="Fadrosh D.W."/>
            <person name="Haas B.J."/>
            <person name="Toms B.S."/>
            <person name="Chen D."/>
            <person name="Nene V."/>
        </authorList>
    </citation>
    <scope>NUCLEOTIDE SEQUENCE</scope>
</reference>
<sequence>MADRKASSSRPEKPKESSGNAVARFIRRLSPTKRYRGDETARPSSSSPIQENASSSRKKDSSTKKDSYGKDKHPEKLSKSFLNLPEASFSSRSSHSSPTSPWLTPAPSYQSLNQDDRATELKLLSQLHSNFDEATNILGNYISLRHHKK</sequence>
<protein>
    <submittedName>
        <fullName evidence="2">Uncharacterized protein</fullName>
    </submittedName>
</protein>
<proteinExistence type="predicted"/>
<dbReference type="EMBL" id="EF710657">
    <property type="protein sequence ID" value="ACE75427.1"/>
    <property type="molecule type" value="Genomic_DNA"/>
</dbReference>